<accession>T1ZCG6</accession>
<sequence length="237" mass="27231">MTEYRPVEIFPEVLSDWPTVNFAVTDDVLELGIFLGERPEALKGVYKLIKLKQKNYEYQSFLGLSILFERSDDGQILYTFKEKEVIWEEEEFLLFIGVIDAVFGELYPIGTVVELDLELLDASLQTMLGEAPGALVMLAGRRLPLAKDFEAYEIDYFGRVWPFGEVANIPPVFVSNMLIKNVIHMGLENEWEDQMKEVLRGSQLELHQLSTAFMTQSDQVAYLTYLTTPSLRKEELK</sequence>
<dbReference type="EMBL" id="CP003857">
    <property type="protein sequence ID" value="AGU75570.1"/>
    <property type="molecule type" value="Genomic_DNA"/>
</dbReference>
<reference evidence="1 2" key="1">
    <citation type="journal article" date="2013" name="BMC Genomics">
        <title>Phylogenetic relationship and virulence inference of Streptococcus Anginosus Group: curated annotation and whole-genome comparative analysis support distinct species designation.</title>
        <authorList>
            <person name="Olson A.B."/>
            <person name="Kent H."/>
            <person name="Sibley C.D."/>
            <person name="Grinwis M.E."/>
            <person name="Mabon P."/>
            <person name="Ouellette C."/>
            <person name="Tyson S."/>
            <person name="Graham M."/>
            <person name="Tyler S.D."/>
            <person name="Van Domselaar G."/>
            <person name="Surette M.G."/>
            <person name="Corbett C.R."/>
        </authorList>
    </citation>
    <scope>NUCLEOTIDE SEQUENCE [LARGE SCALE GENOMIC DNA]</scope>
    <source>
        <strain evidence="1 2">B196</strain>
    </source>
</reference>
<dbReference type="AlphaFoldDB" id="T1ZCG6"/>
<evidence type="ECO:0000313" key="1">
    <source>
        <dbReference type="EMBL" id="AGU75570.1"/>
    </source>
</evidence>
<dbReference type="Proteomes" id="UP000016233">
    <property type="component" value="Chromosome"/>
</dbReference>
<dbReference type="HOGENOM" id="CLU_094971_0_0_9"/>
<dbReference type="KEGG" id="sib:SIR_0178"/>
<gene>
    <name evidence="1" type="ORF">SIR_0178</name>
</gene>
<dbReference type="PATRIC" id="fig|862967.3.peg.163"/>
<dbReference type="RefSeq" id="WP_020998240.1">
    <property type="nucleotide sequence ID" value="NC_022246.1"/>
</dbReference>
<keyword evidence="2" id="KW-1185">Reference proteome</keyword>
<dbReference type="OrthoDB" id="2227383at2"/>
<evidence type="ECO:0008006" key="3">
    <source>
        <dbReference type="Google" id="ProtNLM"/>
    </source>
</evidence>
<organism evidence="1 2">
    <name type="scientific">Streptococcus intermedius B196</name>
    <dbReference type="NCBI Taxonomy" id="862967"/>
    <lineage>
        <taxon>Bacteria</taxon>
        <taxon>Bacillati</taxon>
        <taxon>Bacillota</taxon>
        <taxon>Bacilli</taxon>
        <taxon>Lactobacillales</taxon>
        <taxon>Streptococcaceae</taxon>
        <taxon>Streptococcus</taxon>
        <taxon>Streptococcus anginosus group</taxon>
    </lineage>
</organism>
<protein>
    <recommendedName>
        <fullName evidence="3">DUF4176 domain-containing protein</fullName>
    </recommendedName>
</protein>
<name>T1ZCG6_STRIT</name>
<evidence type="ECO:0000313" key="2">
    <source>
        <dbReference type="Proteomes" id="UP000016233"/>
    </source>
</evidence>
<proteinExistence type="predicted"/>